<keyword evidence="1" id="KW-0175">Coiled coil</keyword>
<sequence length="205" mass="22661">MLSIEDITYEEYLEIVSENEESLETMLQDAEEQKEDSVQSLGAMNENYDPHMGDILTTDSTSSYGVTGHNGIVVGEGHVLHFPGPGENPEIISWEDWIDTYPSTIVHRPTDTVGSQEAAIWATNHYGGQEVDYGFNLNLYELSESYCSKLVWQAFANTSIGAEEPGIIPGYGIIVPYDVADAVNSDHVVPYDSMSDEQENQEEAA</sequence>
<evidence type="ECO:0000313" key="3">
    <source>
        <dbReference type="Proteomes" id="UP000319756"/>
    </source>
</evidence>
<gene>
    <name evidence="2" type="ORF">EPH95_09545</name>
</gene>
<dbReference type="KEGG" id="sale:EPH95_09545"/>
<organism evidence="2 3">
    <name type="scientific">Salicibibacter halophilus</name>
    <dbReference type="NCBI Taxonomy" id="2502791"/>
    <lineage>
        <taxon>Bacteria</taxon>
        <taxon>Bacillati</taxon>
        <taxon>Bacillota</taxon>
        <taxon>Bacilli</taxon>
        <taxon>Bacillales</taxon>
        <taxon>Bacillaceae</taxon>
        <taxon>Salicibibacter</taxon>
    </lineage>
</organism>
<dbReference type="RefSeq" id="WP_142089445.1">
    <property type="nucleotide sequence ID" value="NZ_CP035485.1"/>
</dbReference>
<dbReference type="InterPro" id="IPR038765">
    <property type="entry name" value="Papain-like_cys_pep_sf"/>
</dbReference>
<proteinExistence type="predicted"/>
<name>A0A514LJB5_9BACI</name>
<evidence type="ECO:0008006" key="4">
    <source>
        <dbReference type="Google" id="ProtNLM"/>
    </source>
</evidence>
<evidence type="ECO:0000256" key="1">
    <source>
        <dbReference type="SAM" id="Coils"/>
    </source>
</evidence>
<dbReference type="OrthoDB" id="2080087at2"/>
<dbReference type="SUPFAM" id="SSF54001">
    <property type="entry name" value="Cysteine proteinases"/>
    <property type="match status" value="1"/>
</dbReference>
<dbReference type="Proteomes" id="UP000319756">
    <property type="component" value="Chromosome"/>
</dbReference>
<feature type="coiled-coil region" evidence="1">
    <location>
        <begin position="13"/>
        <end position="47"/>
    </location>
</feature>
<accession>A0A514LJB5</accession>
<dbReference type="EMBL" id="CP035485">
    <property type="protein sequence ID" value="QDI91391.1"/>
    <property type="molecule type" value="Genomic_DNA"/>
</dbReference>
<dbReference type="AlphaFoldDB" id="A0A514LJB5"/>
<dbReference type="Gene3D" id="3.90.1720.10">
    <property type="entry name" value="endopeptidase domain like (from Nostoc punctiforme)"/>
    <property type="match status" value="1"/>
</dbReference>
<dbReference type="Pfam" id="PF05708">
    <property type="entry name" value="Peptidase_C92"/>
    <property type="match status" value="1"/>
</dbReference>
<protein>
    <recommendedName>
        <fullName evidence="4">Permuted papain-like amidase enzyme, YaeF/YiiX, C92 family</fullName>
    </recommendedName>
</protein>
<keyword evidence="3" id="KW-1185">Reference proteome</keyword>
<reference evidence="3" key="1">
    <citation type="submission" date="2019-01" db="EMBL/GenBank/DDBJ databases">
        <title>Genomic analysis of Salicibibacter sp. NKC3-5.</title>
        <authorList>
            <person name="Oh Y.J."/>
        </authorList>
    </citation>
    <scope>NUCLEOTIDE SEQUENCE [LARGE SCALE GENOMIC DNA]</scope>
    <source>
        <strain evidence="3">NKC3-5</strain>
    </source>
</reference>
<dbReference type="InterPro" id="IPR024453">
    <property type="entry name" value="Peptidase_C92"/>
</dbReference>
<evidence type="ECO:0000313" key="2">
    <source>
        <dbReference type="EMBL" id="QDI91391.1"/>
    </source>
</evidence>